<comment type="caution">
    <text evidence="1">The sequence shown here is derived from an EMBL/GenBank/DDBJ whole genome shotgun (WGS) entry which is preliminary data.</text>
</comment>
<dbReference type="Proteomes" id="UP000724584">
    <property type="component" value="Unassembled WGS sequence"/>
</dbReference>
<organism evidence="1 2">
    <name type="scientific">Chaetomium tenue</name>
    <dbReference type="NCBI Taxonomy" id="1854479"/>
    <lineage>
        <taxon>Eukaryota</taxon>
        <taxon>Fungi</taxon>
        <taxon>Dikarya</taxon>
        <taxon>Ascomycota</taxon>
        <taxon>Pezizomycotina</taxon>
        <taxon>Sordariomycetes</taxon>
        <taxon>Sordariomycetidae</taxon>
        <taxon>Sordariales</taxon>
        <taxon>Chaetomiaceae</taxon>
        <taxon>Chaetomium</taxon>
    </lineage>
</organism>
<protein>
    <submittedName>
        <fullName evidence="1">Uncharacterized protein</fullName>
    </submittedName>
</protein>
<evidence type="ECO:0000313" key="1">
    <source>
        <dbReference type="EMBL" id="KAH6636695.1"/>
    </source>
</evidence>
<evidence type="ECO:0000313" key="2">
    <source>
        <dbReference type="Proteomes" id="UP000724584"/>
    </source>
</evidence>
<keyword evidence="2" id="KW-1185">Reference proteome</keyword>
<reference evidence="1 2" key="1">
    <citation type="journal article" date="2021" name="Nat. Commun.">
        <title>Genetic determinants of endophytism in the Arabidopsis root mycobiome.</title>
        <authorList>
            <person name="Mesny F."/>
            <person name="Miyauchi S."/>
            <person name="Thiergart T."/>
            <person name="Pickel B."/>
            <person name="Atanasova L."/>
            <person name="Karlsson M."/>
            <person name="Huettel B."/>
            <person name="Barry K.W."/>
            <person name="Haridas S."/>
            <person name="Chen C."/>
            <person name="Bauer D."/>
            <person name="Andreopoulos W."/>
            <person name="Pangilinan J."/>
            <person name="LaButti K."/>
            <person name="Riley R."/>
            <person name="Lipzen A."/>
            <person name="Clum A."/>
            <person name="Drula E."/>
            <person name="Henrissat B."/>
            <person name="Kohler A."/>
            <person name="Grigoriev I.V."/>
            <person name="Martin F.M."/>
            <person name="Hacquard S."/>
        </authorList>
    </citation>
    <scope>NUCLEOTIDE SEQUENCE [LARGE SCALE GENOMIC DNA]</scope>
    <source>
        <strain evidence="1 2">MPI-SDFR-AT-0079</strain>
    </source>
</reference>
<sequence>MGISRMRAWLAVAALALGSVQGDVVEFTSGFEGSFDESTALVSFYEILGRRFEWTASSGTIVQGITLWSQTQNRTIGQGGRLAGDGTGTGPPSRGHVREIQGTIPADRGRRDPQGVEVGNGGSSEVQFTFESTSTGGQVYFTDVRQIPAEVLYFDATWGDNGHSYSRFFGVSNYENRALVQFLKSSDPAYPETGTPPFKDDGGVQTTTRTATATAATASTEPTNASDGALGGGLNRPTSESASNNNNGSGLALGAIIGIAVGCGVAGLLLLLGLAWYLLRRHRKKKALHPASSTYGTGARGEELMAEKEASADVDVTPHSPYSDEGAGNGAGPSGHGDGAATGAGVGTGVAAGAGAVAAGAIAAPPNLSHLQDPPRSFTPYSDRPSVGGTAATAAGTPSLRAPSLAQTDEARVSVPSPIPGRATPRGLTTPYAHLVEEGMTEDEIRRLEDEERQLDAAIEQAGRR</sequence>
<proteinExistence type="predicted"/>
<accession>A0ACB7PG90</accession>
<gene>
    <name evidence="1" type="ORF">F5144DRAFT_646117</name>
</gene>
<name>A0ACB7PG90_9PEZI</name>
<dbReference type="EMBL" id="JAGIZQ010000003">
    <property type="protein sequence ID" value="KAH6636695.1"/>
    <property type="molecule type" value="Genomic_DNA"/>
</dbReference>